<evidence type="ECO:0000259" key="8">
    <source>
        <dbReference type="PROSITE" id="PS50975"/>
    </source>
</evidence>
<evidence type="ECO:0000256" key="6">
    <source>
        <dbReference type="ARBA" id="ARBA00023316"/>
    </source>
</evidence>
<comment type="cofactor">
    <cofactor evidence="1">
        <name>Mn(2+)</name>
        <dbReference type="ChEBI" id="CHEBI:29035"/>
    </cofactor>
</comment>
<sequence length="329" mass="36187">MYKIGLVYNKPKEMTEEEKALDPRSYRQNEIIAHDIKEAFESKGHDVTLIPAYTSLLYDIKQVGELDVIFNSAVGINHKNEQANIAGMLELLDIPFVGSGLLPQVISLNKEHAKATFKAAGVPVSPFQVFYSVETPLDSDLSFPLFVKPVREGSAVGITEDSMVNNEEELRAQVNYVLENFNQPALVEGYLSGREFSVAVLGTETPKTLPIMEVIIPEEYGTTQTVDVKAENVVTRSCPADITDELAEEISKTVLRAYKALGCSEYARVDVKLDDDGIPNVIELNAIPALEAGYAHYPLMAEEAGYDMPTLVEILVKEAIQASESGRIS</sequence>
<dbReference type="InterPro" id="IPR013815">
    <property type="entry name" value="ATP_grasp_subdomain_1"/>
</dbReference>
<gene>
    <name evidence="9" type="primary">ddlA</name>
    <name evidence="9" type="ORF">GCM10008932_00280</name>
</gene>
<keyword evidence="10" id="KW-1185">Reference proteome</keyword>
<reference evidence="9 10" key="1">
    <citation type="journal article" date="2019" name="Int. J. Syst. Evol. Microbiol.">
        <title>The Global Catalogue of Microorganisms (GCM) 10K type strain sequencing project: providing services to taxonomists for standard genome sequencing and annotation.</title>
        <authorList>
            <consortium name="The Broad Institute Genomics Platform"/>
            <consortium name="The Broad Institute Genome Sequencing Center for Infectious Disease"/>
            <person name="Wu L."/>
            <person name="Ma J."/>
        </authorList>
    </citation>
    <scope>NUCLEOTIDE SEQUENCE [LARGE SCALE GENOMIC DNA]</scope>
    <source>
        <strain evidence="9 10">JCM 12662</strain>
    </source>
</reference>
<organism evidence="9 10">
    <name type="scientific">Alkalibacterium iburiense</name>
    <dbReference type="NCBI Taxonomy" id="290589"/>
    <lineage>
        <taxon>Bacteria</taxon>
        <taxon>Bacillati</taxon>
        <taxon>Bacillota</taxon>
        <taxon>Bacilli</taxon>
        <taxon>Lactobacillales</taxon>
        <taxon>Carnobacteriaceae</taxon>
        <taxon>Alkalibacterium</taxon>
    </lineage>
</organism>
<comment type="similarity">
    <text evidence="3">Belongs to the D-alanine--D-alanine ligase family.</text>
</comment>
<protein>
    <submittedName>
        <fullName evidence="9">D-alanine--D-alanine ligase</fullName>
    </submittedName>
</protein>
<feature type="domain" description="ATP-grasp" evidence="8">
    <location>
        <begin position="114"/>
        <end position="317"/>
    </location>
</feature>
<name>A0ABN0WZC4_9LACT</name>
<dbReference type="PROSITE" id="PS50975">
    <property type="entry name" value="ATP_GRASP"/>
    <property type="match status" value="1"/>
</dbReference>
<dbReference type="InterPro" id="IPR011761">
    <property type="entry name" value="ATP-grasp"/>
</dbReference>
<accession>A0ABN0WZC4</accession>
<proteinExistence type="inferred from homology"/>
<dbReference type="RefSeq" id="WP_343752754.1">
    <property type="nucleotide sequence ID" value="NZ_BAAACW010000005.1"/>
</dbReference>
<dbReference type="Pfam" id="PF07478">
    <property type="entry name" value="Dala_Dala_lig_C"/>
    <property type="match status" value="1"/>
</dbReference>
<keyword evidence="6" id="KW-0961">Cell wall biogenesis/degradation</keyword>
<dbReference type="GO" id="GO:0016874">
    <property type="term" value="F:ligase activity"/>
    <property type="evidence" value="ECO:0007669"/>
    <property type="project" value="UniProtKB-KW"/>
</dbReference>
<dbReference type="InterPro" id="IPR016185">
    <property type="entry name" value="PreATP-grasp_dom_sf"/>
</dbReference>
<dbReference type="Proteomes" id="UP001501166">
    <property type="component" value="Unassembled WGS sequence"/>
</dbReference>
<evidence type="ECO:0000256" key="1">
    <source>
        <dbReference type="ARBA" id="ARBA00001936"/>
    </source>
</evidence>
<keyword evidence="5" id="KW-0464">Manganese</keyword>
<evidence type="ECO:0000256" key="2">
    <source>
        <dbReference type="ARBA" id="ARBA00001946"/>
    </source>
</evidence>
<evidence type="ECO:0000256" key="5">
    <source>
        <dbReference type="ARBA" id="ARBA00023211"/>
    </source>
</evidence>
<keyword evidence="7" id="KW-0067">ATP-binding</keyword>
<evidence type="ECO:0000313" key="10">
    <source>
        <dbReference type="Proteomes" id="UP001501166"/>
    </source>
</evidence>
<comment type="cofactor">
    <cofactor evidence="2">
        <name>Mg(2+)</name>
        <dbReference type="ChEBI" id="CHEBI:18420"/>
    </cofactor>
</comment>
<keyword evidence="4 9" id="KW-0436">Ligase</keyword>
<dbReference type="SUPFAM" id="SSF52440">
    <property type="entry name" value="PreATP-grasp domain"/>
    <property type="match status" value="1"/>
</dbReference>
<dbReference type="InterPro" id="IPR011095">
    <property type="entry name" value="Dala_Dala_lig_C"/>
</dbReference>
<comment type="caution">
    <text evidence="9">The sequence shown here is derived from an EMBL/GenBank/DDBJ whole genome shotgun (WGS) entry which is preliminary data.</text>
</comment>
<evidence type="ECO:0000256" key="4">
    <source>
        <dbReference type="ARBA" id="ARBA00022598"/>
    </source>
</evidence>
<dbReference type="EMBL" id="BAAACW010000005">
    <property type="protein sequence ID" value="GAA0351048.1"/>
    <property type="molecule type" value="Genomic_DNA"/>
</dbReference>
<evidence type="ECO:0000256" key="7">
    <source>
        <dbReference type="PROSITE-ProRule" id="PRU00409"/>
    </source>
</evidence>
<dbReference type="SUPFAM" id="SSF56059">
    <property type="entry name" value="Glutathione synthetase ATP-binding domain-like"/>
    <property type="match status" value="1"/>
</dbReference>
<evidence type="ECO:0000313" key="9">
    <source>
        <dbReference type="EMBL" id="GAA0351048.1"/>
    </source>
</evidence>
<keyword evidence="7" id="KW-0547">Nucleotide-binding</keyword>
<dbReference type="Gene3D" id="3.30.470.20">
    <property type="entry name" value="ATP-grasp fold, B domain"/>
    <property type="match status" value="1"/>
</dbReference>
<dbReference type="PANTHER" id="PTHR23132">
    <property type="entry name" value="D-ALANINE--D-ALANINE LIGASE"/>
    <property type="match status" value="1"/>
</dbReference>
<dbReference type="Gene3D" id="3.30.1490.20">
    <property type="entry name" value="ATP-grasp fold, A domain"/>
    <property type="match status" value="1"/>
</dbReference>
<dbReference type="PANTHER" id="PTHR23132:SF23">
    <property type="entry name" value="D-ALANINE--D-ALANINE LIGASE B"/>
    <property type="match status" value="1"/>
</dbReference>
<evidence type="ECO:0000256" key="3">
    <source>
        <dbReference type="ARBA" id="ARBA00010871"/>
    </source>
</evidence>